<reference evidence="2" key="1">
    <citation type="journal article" date="2019" name="Curr. Biol.">
        <title>Genome Sequence of Striga asiatica Provides Insight into the Evolution of Plant Parasitism.</title>
        <authorList>
            <person name="Yoshida S."/>
            <person name="Kim S."/>
            <person name="Wafula E.K."/>
            <person name="Tanskanen J."/>
            <person name="Kim Y.M."/>
            <person name="Honaas L."/>
            <person name="Yang Z."/>
            <person name="Spallek T."/>
            <person name="Conn C.E."/>
            <person name="Ichihashi Y."/>
            <person name="Cheong K."/>
            <person name="Cui S."/>
            <person name="Der J.P."/>
            <person name="Gundlach H."/>
            <person name="Jiao Y."/>
            <person name="Hori C."/>
            <person name="Ishida J.K."/>
            <person name="Kasahara H."/>
            <person name="Kiba T."/>
            <person name="Kim M.S."/>
            <person name="Koo N."/>
            <person name="Laohavisit A."/>
            <person name="Lee Y.H."/>
            <person name="Lumba S."/>
            <person name="McCourt P."/>
            <person name="Mortimer J.C."/>
            <person name="Mutuku J.M."/>
            <person name="Nomura T."/>
            <person name="Sasaki-Sekimoto Y."/>
            <person name="Seto Y."/>
            <person name="Wang Y."/>
            <person name="Wakatake T."/>
            <person name="Sakakibara H."/>
            <person name="Demura T."/>
            <person name="Yamaguchi S."/>
            <person name="Yoneyama K."/>
            <person name="Manabe R.I."/>
            <person name="Nelson D.C."/>
            <person name="Schulman A.H."/>
            <person name="Timko M.P."/>
            <person name="dePamphilis C.W."/>
            <person name="Choi D."/>
            <person name="Shirasu K."/>
        </authorList>
    </citation>
    <scope>NUCLEOTIDE SEQUENCE [LARGE SCALE GENOMIC DNA]</scope>
    <source>
        <strain evidence="2">cv. UVA1</strain>
    </source>
</reference>
<dbReference type="OrthoDB" id="783264at2759"/>
<accession>A0A5A7R6C1</accession>
<dbReference type="PANTHER" id="PTHR35131">
    <property type="entry name" value="EXPRESSED PROTEIN"/>
    <property type="match status" value="1"/>
</dbReference>
<sequence length="129" mass="15241">MLNKHNSKPTKPHDLSMSGKIPLEIGTRGTIGSLLKLEIEFFKGLELERVESCMDFERRSQEMATQRRHSWPSLRFPIFYWKRKKKRRKSGNRASMCSMVEIEDRQELDEIPGFGYLNLKAESMRYDVE</sequence>
<dbReference type="Proteomes" id="UP000325081">
    <property type="component" value="Unassembled WGS sequence"/>
</dbReference>
<proteinExistence type="predicted"/>
<protein>
    <submittedName>
        <fullName evidence="1">Sec14p-like phosphatidylinositol transfer family protein</fullName>
    </submittedName>
</protein>
<evidence type="ECO:0000313" key="2">
    <source>
        <dbReference type="Proteomes" id="UP000325081"/>
    </source>
</evidence>
<dbReference type="PANTHER" id="PTHR35131:SF1">
    <property type="entry name" value="EXPRESSED PROTEIN"/>
    <property type="match status" value="1"/>
</dbReference>
<name>A0A5A7R6C1_STRAF</name>
<evidence type="ECO:0000313" key="1">
    <source>
        <dbReference type="EMBL" id="GER52966.1"/>
    </source>
</evidence>
<dbReference type="EMBL" id="BKCP01010514">
    <property type="protein sequence ID" value="GER52966.1"/>
    <property type="molecule type" value="Genomic_DNA"/>
</dbReference>
<organism evidence="1 2">
    <name type="scientific">Striga asiatica</name>
    <name type="common">Asiatic witchweed</name>
    <name type="synonym">Buchnera asiatica</name>
    <dbReference type="NCBI Taxonomy" id="4170"/>
    <lineage>
        <taxon>Eukaryota</taxon>
        <taxon>Viridiplantae</taxon>
        <taxon>Streptophyta</taxon>
        <taxon>Embryophyta</taxon>
        <taxon>Tracheophyta</taxon>
        <taxon>Spermatophyta</taxon>
        <taxon>Magnoliopsida</taxon>
        <taxon>eudicotyledons</taxon>
        <taxon>Gunneridae</taxon>
        <taxon>Pentapetalae</taxon>
        <taxon>asterids</taxon>
        <taxon>lamiids</taxon>
        <taxon>Lamiales</taxon>
        <taxon>Orobanchaceae</taxon>
        <taxon>Buchnereae</taxon>
        <taxon>Striga</taxon>
    </lineage>
</organism>
<gene>
    <name evidence="1" type="ORF">STAS_30444</name>
</gene>
<dbReference type="AlphaFoldDB" id="A0A5A7R6C1"/>
<comment type="caution">
    <text evidence="1">The sequence shown here is derived from an EMBL/GenBank/DDBJ whole genome shotgun (WGS) entry which is preliminary data.</text>
</comment>
<keyword evidence="2" id="KW-1185">Reference proteome</keyword>